<keyword evidence="2" id="KW-0418">Kinase</keyword>
<proteinExistence type="predicted"/>
<evidence type="ECO:0000313" key="2">
    <source>
        <dbReference type="EMBL" id="SFD28253.1"/>
    </source>
</evidence>
<organism evidence="2 3">
    <name type="scientific">Clostridium uliginosum</name>
    <dbReference type="NCBI Taxonomy" id="119641"/>
    <lineage>
        <taxon>Bacteria</taxon>
        <taxon>Bacillati</taxon>
        <taxon>Bacillota</taxon>
        <taxon>Clostridia</taxon>
        <taxon>Eubacteriales</taxon>
        <taxon>Clostridiaceae</taxon>
        <taxon>Clostridium</taxon>
    </lineage>
</organism>
<dbReference type="EMBL" id="FOMG01000029">
    <property type="protein sequence ID" value="SFD28253.1"/>
    <property type="molecule type" value="Genomic_DNA"/>
</dbReference>
<keyword evidence="3" id="KW-1185">Reference proteome</keyword>
<evidence type="ECO:0000313" key="3">
    <source>
        <dbReference type="Proteomes" id="UP000199263"/>
    </source>
</evidence>
<dbReference type="Pfam" id="PF00454">
    <property type="entry name" value="PI3_PI4_kinase"/>
    <property type="match status" value="1"/>
</dbReference>
<dbReference type="Proteomes" id="UP000199263">
    <property type="component" value="Unassembled WGS sequence"/>
</dbReference>
<gene>
    <name evidence="2" type="ORF">SAMN05421842_12935</name>
</gene>
<dbReference type="Gene3D" id="1.10.1070.20">
    <property type="match status" value="1"/>
</dbReference>
<feature type="domain" description="PI3K/PI4K catalytic" evidence="1">
    <location>
        <begin position="123"/>
        <end position="195"/>
    </location>
</feature>
<dbReference type="OrthoDB" id="9812605at2"/>
<accession>A0A1I1R9L5</accession>
<dbReference type="GO" id="GO:0016301">
    <property type="term" value="F:kinase activity"/>
    <property type="evidence" value="ECO:0007669"/>
    <property type="project" value="UniProtKB-KW"/>
</dbReference>
<sequence>MTINNLRELSLTSTSKGMLYKCIGNINGKKVFIKTGTKLKNKFSILEPVSEVIASEIIKKFNIECAVNTLSEMKLPSFNKEVLVNISENFLKDNESLMSIRSILGNISRENLYDKVIAIIPSFKIDIDRMIIMDFLINNIDRHLRNFSVVNKDGNIIKFAPLYDHGLCLYADIQDFELEQDDKETWEMIDECKPFCESHYKQLELIGDVKLPKVSLKELFDIVDKYKEHLSEFRIECIKYLLETRYNYLIEKEIL</sequence>
<keyword evidence="2" id="KW-0808">Transferase</keyword>
<dbReference type="InterPro" id="IPR000403">
    <property type="entry name" value="PI3/4_kinase_cat_dom"/>
</dbReference>
<dbReference type="STRING" id="119641.SAMN05421842_12935"/>
<evidence type="ECO:0000259" key="1">
    <source>
        <dbReference type="Pfam" id="PF00454"/>
    </source>
</evidence>
<dbReference type="RefSeq" id="WP_090093642.1">
    <property type="nucleotide sequence ID" value="NZ_FOMG01000029.1"/>
</dbReference>
<reference evidence="2 3" key="1">
    <citation type="submission" date="2016-10" db="EMBL/GenBank/DDBJ databases">
        <authorList>
            <person name="de Groot N.N."/>
        </authorList>
    </citation>
    <scope>NUCLEOTIDE SEQUENCE [LARGE SCALE GENOMIC DNA]</scope>
    <source>
        <strain evidence="2 3">DSM 12992</strain>
    </source>
</reference>
<protein>
    <submittedName>
        <fullName evidence="2">Serine/threonine-protein kinase HipA</fullName>
    </submittedName>
</protein>
<dbReference type="AlphaFoldDB" id="A0A1I1R9L5"/>
<name>A0A1I1R9L5_9CLOT</name>